<dbReference type="Proteomes" id="UP001607302">
    <property type="component" value="Unassembled WGS sequence"/>
</dbReference>
<dbReference type="EMBL" id="JAUDFV010000141">
    <property type="protein sequence ID" value="KAL2722446.1"/>
    <property type="molecule type" value="Genomic_DNA"/>
</dbReference>
<gene>
    <name evidence="1" type="ORF">V1478_009309</name>
</gene>
<dbReference type="AlphaFoldDB" id="A0ABD2AP96"/>
<protein>
    <submittedName>
        <fullName evidence="1">Uncharacterized protein</fullName>
    </submittedName>
</protein>
<comment type="caution">
    <text evidence="1">The sequence shown here is derived from an EMBL/GenBank/DDBJ whole genome shotgun (WGS) entry which is preliminary data.</text>
</comment>
<evidence type="ECO:0000313" key="1">
    <source>
        <dbReference type="EMBL" id="KAL2722446.1"/>
    </source>
</evidence>
<keyword evidence="2" id="KW-1185">Reference proteome</keyword>
<sequence>MFNKSIFLYGVIFLPNIAMKHTNGRDRKMKMIFVLGTRLDESLDSVTLTRGAESRISLQMSRTLVKNKKKIKKDSSNCQ</sequence>
<accession>A0ABD2AP96</accession>
<reference evidence="1 2" key="1">
    <citation type="journal article" date="2024" name="Ann. Entomol. Soc. Am.">
        <title>Genomic analyses of the southern and eastern yellowjacket wasps (Hymenoptera: Vespidae) reveal evolutionary signatures of social life.</title>
        <authorList>
            <person name="Catto M.A."/>
            <person name="Caine P.B."/>
            <person name="Orr S.E."/>
            <person name="Hunt B.G."/>
            <person name="Goodisman M.A.D."/>
        </authorList>
    </citation>
    <scope>NUCLEOTIDE SEQUENCE [LARGE SCALE GENOMIC DNA]</scope>
    <source>
        <strain evidence="1">233</strain>
        <tissue evidence="1">Head and thorax</tissue>
    </source>
</reference>
<proteinExistence type="predicted"/>
<name>A0ABD2AP96_VESSQ</name>
<organism evidence="1 2">
    <name type="scientific">Vespula squamosa</name>
    <name type="common">Southern yellow jacket</name>
    <name type="synonym">Wasp</name>
    <dbReference type="NCBI Taxonomy" id="30214"/>
    <lineage>
        <taxon>Eukaryota</taxon>
        <taxon>Metazoa</taxon>
        <taxon>Ecdysozoa</taxon>
        <taxon>Arthropoda</taxon>
        <taxon>Hexapoda</taxon>
        <taxon>Insecta</taxon>
        <taxon>Pterygota</taxon>
        <taxon>Neoptera</taxon>
        <taxon>Endopterygota</taxon>
        <taxon>Hymenoptera</taxon>
        <taxon>Apocrita</taxon>
        <taxon>Aculeata</taxon>
        <taxon>Vespoidea</taxon>
        <taxon>Vespidae</taxon>
        <taxon>Vespinae</taxon>
        <taxon>Vespula</taxon>
    </lineage>
</organism>
<evidence type="ECO:0000313" key="2">
    <source>
        <dbReference type="Proteomes" id="UP001607302"/>
    </source>
</evidence>